<reference evidence="2" key="1">
    <citation type="journal article" date="2020" name="mSystems">
        <title>Genome- and Community-Level Interaction Insights into Carbon Utilization and Element Cycling Functions of Hydrothermarchaeota in Hydrothermal Sediment.</title>
        <authorList>
            <person name="Zhou Z."/>
            <person name="Liu Y."/>
            <person name="Xu W."/>
            <person name="Pan J."/>
            <person name="Luo Z.H."/>
            <person name="Li M."/>
        </authorList>
    </citation>
    <scope>NUCLEOTIDE SEQUENCE [LARGE SCALE GENOMIC DNA]</scope>
    <source>
        <strain evidence="2">SpSt-417</strain>
    </source>
</reference>
<protein>
    <submittedName>
        <fullName evidence="2">Uncharacterized protein</fullName>
    </submittedName>
</protein>
<gene>
    <name evidence="2" type="ORF">ENR63_01515</name>
</gene>
<keyword evidence="1" id="KW-0472">Membrane</keyword>
<name>A0A7C4TQB5_UNCKA</name>
<dbReference type="Pfam" id="PF18895">
    <property type="entry name" value="T4SS_pilin"/>
    <property type="match status" value="1"/>
</dbReference>
<proteinExistence type="predicted"/>
<dbReference type="EMBL" id="DSRT01000078">
    <property type="protein sequence ID" value="HGW29583.1"/>
    <property type="molecule type" value="Genomic_DNA"/>
</dbReference>
<evidence type="ECO:0000256" key="1">
    <source>
        <dbReference type="SAM" id="Phobius"/>
    </source>
</evidence>
<evidence type="ECO:0000313" key="2">
    <source>
        <dbReference type="EMBL" id="HGW29583.1"/>
    </source>
</evidence>
<feature type="transmembrane region" description="Helical" evidence="1">
    <location>
        <begin position="30"/>
        <end position="57"/>
    </location>
</feature>
<keyword evidence="1" id="KW-1133">Transmembrane helix</keyword>
<sequence length="100" mass="10503">MATPVPVPTFVPQIKTTTGSGDLITVVYGLIGYALLFIGAIALGFAIYGGFLFITSGGDSEKTTKARNTLLYSVIGVIVIALSYVILVWAQSFANSNVVK</sequence>
<keyword evidence="1" id="KW-0812">Transmembrane</keyword>
<comment type="caution">
    <text evidence="2">The sequence shown here is derived from an EMBL/GenBank/DDBJ whole genome shotgun (WGS) entry which is preliminary data.</text>
</comment>
<accession>A0A7C4TQB5</accession>
<dbReference type="AlphaFoldDB" id="A0A7C4TQB5"/>
<feature type="transmembrane region" description="Helical" evidence="1">
    <location>
        <begin position="69"/>
        <end position="90"/>
    </location>
</feature>
<organism evidence="2">
    <name type="scientific">candidate division WWE3 bacterium</name>
    <dbReference type="NCBI Taxonomy" id="2053526"/>
    <lineage>
        <taxon>Bacteria</taxon>
        <taxon>Katanobacteria</taxon>
    </lineage>
</organism>
<dbReference type="InterPro" id="IPR043993">
    <property type="entry name" value="T4SS_pilin"/>
</dbReference>